<dbReference type="SUPFAM" id="SSF51695">
    <property type="entry name" value="PLC-like phosphodiesterases"/>
    <property type="match status" value="1"/>
</dbReference>
<gene>
    <name evidence="2" type="ORF">CYCCA115_LOCUS5889</name>
</gene>
<evidence type="ECO:0000256" key="1">
    <source>
        <dbReference type="SAM" id="SignalP"/>
    </source>
</evidence>
<dbReference type="PANTHER" id="PTHR13593:SF113">
    <property type="entry name" value="SI:DKEY-266F7.9"/>
    <property type="match status" value="1"/>
</dbReference>
<feature type="signal peptide" evidence="1">
    <location>
        <begin position="1"/>
        <end position="33"/>
    </location>
</feature>
<reference evidence="2" key="1">
    <citation type="submission" date="2023-08" db="EMBL/GenBank/DDBJ databases">
        <authorList>
            <person name="Audoor S."/>
            <person name="Bilcke G."/>
        </authorList>
    </citation>
    <scope>NUCLEOTIDE SEQUENCE</scope>
</reference>
<accession>A0AAD2CL58</accession>
<evidence type="ECO:0000313" key="3">
    <source>
        <dbReference type="Proteomes" id="UP001295423"/>
    </source>
</evidence>
<organism evidence="2 3">
    <name type="scientific">Cylindrotheca closterium</name>
    <dbReference type="NCBI Taxonomy" id="2856"/>
    <lineage>
        <taxon>Eukaryota</taxon>
        <taxon>Sar</taxon>
        <taxon>Stramenopiles</taxon>
        <taxon>Ochrophyta</taxon>
        <taxon>Bacillariophyta</taxon>
        <taxon>Bacillariophyceae</taxon>
        <taxon>Bacillariophycidae</taxon>
        <taxon>Bacillariales</taxon>
        <taxon>Bacillariaceae</taxon>
        <taxon>Cylindrotheca</taxon>
    </lineage>
</organism>
<dbReference type="InterPro" id="IPR051057">
    <property type="entry name" value="PI-PLC_domain"/>
</dbReference>
<dbReference type="Gene3D" id="3.20.20.190">
    <property type="entry name" value="Phosphatidylinositol (PI) phosphodiesterase"/>
    <property type="match status" value="1"/>
</dbReference>
<feature type="chain" id="PRO_5042047177" description="Phosphatidylinositol-specific phospholipase C X domain-containing protein" evidence="1">
    <location>
        <begin position="34"/>
        <end position="433"/>
    </location>
</feature>
<evidence type="ECO:0000313" key="2">
    <source>
        <dbReference type="EMBL" id="CAJ1937930.1"/>
    </source>
</evidence>
<dbReference type="PANTHER" id="PTHR13593">
    <property type="match status" value="1"/>
</dbReference>
<keyword evidence="1" id="KW-0732">Signal</keyword>
<dbReference type="CDD" id="cd08587">
    <property type="entry name" value="PI-PLCXDc_like"/>
    <property type="match status" value="1"/>
</dbReference>
<dbReference type="InterPro" id="IPR017946">
    <property type="entry name" value="PLC-like_Pdiesterase_TIM-brl"/>
</dbReference>
<name>A0AAD2CL58_9STRA</name>
<dbReference type="GO" id="GO:0006629">
    <property type="term" value="P:lipid metabolic process"/>
    <property type="evidence" value="ECO:0007669"/>
    <property type="project" value="InterPro"/>
</dbReference>
<sequence>MMTTTTQKQQKNTHRQHLLQFSLFLLFSSLVQGQQLSHNHLRALQQEEASWMDKLSDFFTDDRCLRTEKNTANSKDLSNWMSKRNLTSTRLLDLTLPGTHNSAAFDLTTELNTNDPDYSTVEEGTFRIPDSVVSQWICGYALTQSLSLSEQLQAGIRYLDLRFDFDSVTNQWRGYHFLWGLEMSVLLEQIATFAKAHPQEVMVLQFGTIYNPGVTAEQKQDYASKITNIFAGQLIPTSIDLQNVTIGELQEAGTSIMAVIRDNEIATLSDVLWDDQNTIENTYAPTDDTDVLKSYNEDRLAEFYNLDTNNTKLYKLQWILTPTVAYIQANPLVGNLYVLAQTANERLVEFKRPTSETNQQLGNILLLDYVEVSPLFDVLDLSQYADGNFVQEEVPEQDTFSSAAKVGLGVGLTMFICGLCCLRKWCKKDKNKD</sequence>
<evidence type="ECO:0008006" key="4">
    <source>
        <dbReference type="Google" id="ProtNLM"/>
    </source>
</evidence>
<keyword evidence="3" id="KW-1185">Reference proteome</keyword>
<dbReference type="AlphaFoldDB" id="A0AAD2CL58"/>
<proteinExistence type="predicted"/>
<dbReference type="GO" id="GO:0008081">
    <property type="term" value="F:phosphoric diester hydrolase activity"/>
    <property type="evidence" value="ECO:0007669"/>
    <property type="project" value="InterPro"/>
</dbReference>
<protein>
    <recommendedName>
        <fullName evidence="4">Phosphatidylinositol-specific phospholipase C X domain-containing protein</fullName>
    </recommendedName>
</protein>
<dbReference type="Proteomes" id="UP001295423">
    <property type="component" value="Unassembled WGS sequence"/>
</dbReference>
<dbReference type="EMBL" id="CAKOGP040000668">
    <property type="protein sequence ID" value="CAJ1937930.1"/>
    <property type="molecule type" value="Genomic_DNA"/>
</dbReference>
<comment type="caution">
    <text evidence="2">The sequence shown here is derived from an EMBL/GenBank/DDBJ whole genome shotgun (WGS) entry which is preliminary data.</text>
</comment>